<protein>
    <recommendedName>
        <fullName evidence="6 7">50S ribosomal protein L3</fullName>
    </recommendedName>
</protein>
<dbReference type="GO" id="GO:0019843">
    <property type="term" value="F:rRNA binding"/>
    <property type="evidence" value="ECO:0007669"/>
    <property type="project" value="UniProtKB-KW"/>
</dbReference>
<dbReference type="Gene3D" id="2.40.30.10">
    <property type="entry name" value="Translation factors"/>
    <property type="match status" value="1"/>
</dbReference>
<dbReference type="NCBIfam" id="TIGR03626">
    <property type="entry name" value="L3_arch"/>
    <property type="match status" value="1"/>
</dbReference>
<dbReference type="PANTHER" id="PTHR11363">
    <property type="entry name" value="60S RIBOSOMAL PROTEIN L3-RELATED"/>
    <property type="match status" value="1"/>
</dbReference>
<keyword evidence="2" id="KW-0699">rRNA-binding</keyword>
<evidence type="ECO:0000256" key="1">
    <source>
        <dbReference type="ARBA" id="ARBA00006540"/>
    </source>
</evidence>
<name>A0A484IF89_9ARCH</name>
<evidence type="ECO:0000256" key="7">
    <source>
        <dbReference type="NCBIfam" id="TIGR03626"/>
    </source>
</evidence>
<accession>A0A484IF89</accession>
<keyword evidence="9" id="KW-1185">Reference proteome</keyword>
<keyword evidence="4 8" id="KW-0689">Ribosomal protein</keyword>
<dbReference type="Proteomes" id="UP000294299">
    <property type="component" value="Chromosome NFRAN"/>
</dbReference>
<dbReference type="EMBL" id="LR216287">
    <property type="protein sequence ID" value="VFJ15497.1"/>
    <property type="molecule type" value="Genomic_DNA"/>
</dbReference>
<dbReference type="PANTHER" id="PTHR11363:SF5">
    <property type="entry name" value="LARGE RIBOSOMAL SUBUNIT PROTEIN UL3"/>
    <property type="match status" value="1"/>
</dbReference>
<dbReference type="Gene3D" id="4.10.960.10">
    <property type="entry name" value="Ribosomal protein L3, domain 3"/>
    <property type="match status" value="1"/>
</dbReference>
<evidence type="ECO:0000313" key="9">
    <source>
        <dbReference type="Proteomes" id="UP000294299"/>
    </source>
</evidence>
<evidence type="ECO:0000256" key="2">
    <source>
        <dbReference type="ARBA" id="ARBA00022730"/>
    </source>
</evidence>
<dbReference type="GO" id="GO:0003735">
    <property type="term" value="F:structural constituent of ribosome"/>
    <property type="evidence" value="ECO:0007669"/>
    <property type="project" value="UniProtKB-UniRule"/>
</dbReference>
<dbReference type="Gene3D" id="3.30.1430.10">
    <property type="match status" value="1"/>
</dbReference>
<gene>
    <name evidence="8" type="primary">rplC</name>
    <name evidence="8" type="ORF">NFRAN_3179</name>
</gene>
<dbReference type="InterPro" id="IPR009000">
    <property type="entry name" value="Transl_B-barrel_sf"/>
</dbReference>
<organism evidence="8 9">
    <name type="scientific">Candidatus Nitrosocosmicus franklandianus</name>
    <dbReference type="NCBI Taxonomy" id="1798806"/>
    <lineage>
        <taxon>Archaea</taxon>
        <taxon>Nitrososphaerota</taxon>
        <taxon>Nitrososphaeria</taxon>
        <taxon>Nitrososphaerales</taxon>
        <taxon>Nitrososphaeraceae</taxon>
        <taxon>Candidatus Nitrosocosmicus</taxon>
    </lineage>
</organism>
<dbReference type="AlphaFoldDB" id="A0A484IF89"/>
<dbReference type="GO" id="GO:0006412">
    <property type="term" value="P:translation"/>
    <property type="evidence" value="ECO:0007669"/>
    <property type="project" value="UniProtKB-UniRule"/>
</dbReference>
<dbReference type="GO" id="GO:0022625">
    <property type="term" value="C:cytosolic large ribosomal subunit"/>
    <property type="evidence" value="ECO:0007669"/>
    <property type="project" value="UniProtKB-UniRule"/>
</dbReference>
<evidence type="ECO:0000313" key="8">
    <source>
        <dbReference type="EMBL" id="VFJ15497.1"/>
    </source>
</evidence>
<evidence type="ECO:0000256" key="4">
    <source>
        <dbReference type="ARBA" id="ARBA00022980"/>
    </source>
</evidence>
<evidence type="ECO:0000256" key="5">
    <source>
        <dbReference type="ARBA" id="ARBA00023274"/>
    </source>
</evidence>
<dbReference type="RefSeq" id="WP_134485488.1">
    <property type="nucleotide sequence ID" value="NZ_LR216287.1"/>
</dbReference>
<evidence type="ECO:0000256" key="3">
    <source>
        <dbReference type="ARBA" id="ARBA00022884"/>
    </source>
</evidence>
<dbReference type="PROSITE" id="PS00474">
    <property type="entry name" value="RIBOSOMAL_L3"/>
    <property type="match status" value="1"/>
</dbReference>
<dbReference type="InterPro" id="IPR019928">
    <property type="entry name" value="Ribosomal_uL3_arc"/>
</dbReference>
<dbReference type="KEGG" id="nfn:NFRAN_3179"/>
<keyword evidence="5" id="KW-0687">Ribonucleoprotein</keyword>
<proteinExistence type="inferred from homology"/>
<dbReference type="InterPro" id="IPR019926">
    <property type="entry name" value="Ribosomal_uL3_CS"/>
</dbReference>
<dbReference type="GeneID" id="39422272"/>
<evidence type="ECO:0000256" key="6">
    <source>
        <dbReference type="ARBA" id="ARBA00035457"/>
    </source>
</evidence>
<dbReference type="NCBIfam" id="NF003261">
    <property type="entry name" value="PRK04231.1"/>
    <property type="match status" value="1"/>
</dbReference>
<dbReference type="OrthoDB" id="6121at2157"/>
<dbReference type="InterPro" id="IPR044892">
    <property type="entry name" value="Ribosomal_L3_dom_3_arc_sf"/>
</dbReference>
<dbReference type="Pfam" id="PF00297">
    <property type="entry name" value="Ribosomal_L3"/>
    <property type="match status" value="1"/>
</dbReference>
<comment type="similarity">
    <text evidence="1">Belongs to the universal ribosomal protein uL3 family.</text>
</comment>
<sequence length="332" mass="37222">MGHRKYSAPRRGSIAFRPRARAKSLEARIRTWPENLGRDNVGLVGFAGFKVGQIQVMTVDDKEKTPNYGKPLMNHSTVISLPPLKVVGMRAYYEDQNGKHALFDVFSKDSSKEIAAKYKTKYSEESMKKAEEKITEAKNLVAIVAVNPNKIGLSQKTPFIYEIPVTGKDIQSKFEFLKSKLGQEIKVSEVFKTGQYIDVHGITRGKGVEGPITRFGVKRKQHKSRKSVRAVGTLGPISPAVVMYTVARQGQRGFHQRTEYNKRILMMSNSENTDVLNINPAGGYKHFGLVSGDYMIVRGTIPGVPKRLVKLRHPIRSKQSKINEPKILEVVI</sequence>
<dbReference type="InterPro" id="IPR000597">
    <property type="entry name" value="Ribosomal_uL3"/>
</dbReference>
<keyword evidence="3" id="KW-0694">RNA-binding</keyword>
<dbReference type="InterPro" id="IPR045077">
    <property type="entry name" value="L3_arc_euk"/>
</dbReference>
<reference evidence="8 9" key="1">
    <citation type="submission" date="2019-02" db="EMBL/GenBank/DDBJ databases">
        <authorList>
            <person name="Lehtovirta-Morley E L."/>
        </authorList>
    </citation>
    <scope>NUCLEOTIDE SEQUENCE [LARGE SCALE GENOMIC DNA]</scope>
    <source>
        <strain evidence="8">NFRAN1</strain>
    </source>
</reference>
<dbReference type="SUPFAM" id="SSF50447">
    <property type="entry name" value="Translation proteins"/>
    <property type="match status" value="1"/>
</dbReference>